<gene>
    <name evidence="1" type="ORF">CCUN_0749</name>
</gene>
<dbReference type="STRING" id="1121267.CCUN_0749"/>
<dbReference type="AlphaFoldDB" id="A0A1W6BWD9"/>
<dbReference type="eggNOG" id="COG1373">
    <property type="taxonomic scope" value="Bacteria"/>
</dbReference>
<dbReference type="Proteomes" id="UP000192902">
    <property type="component" value="Chromosome"/>
</dbReference>
<protein>
    <submittedName>
        <fullName evidence="1">ATPase, AAA family (DUF4143 domain)</fullName>
    </submittedName>
</protein>
<dbReference type="EMBL" id="CP020867">
    <property type="protein sequence ID" value="ARJ56367.1"/>
    <property type="molecule type" value="Genomic_DNA"/>
</dbReference>
<dbReference type="OrthoDB" id="5372242at2"/>
<evidence type="ECO:0000313" key="2">
    <source>
        <dbReference type="Proteomes" id="UP000192902"/>
    </source>
</evidence>
<name>A0A1W6BWD9_9BACT</name>
<evidence type="ECO:0000313" key="1">
    <source>
        <dbReference type="EMBL" id="ARJ56367.1"/>
    </source>
</evidence>
<reference evidence="1 2" key="1">
    <citation type="submission" date="2017-04" db="EMBL/GenBank/DDBJ databases">
        <title>Complete genome sequence of the Campylobacter cuniculorum type strain LMG24588.</title>
        <authorList>
            <person name="Miller W.G."/>
            <person name="Yee E."/>
            <person name="Revez J."/>
            <person name="Bono J.L."/>
            <person name="Rossi M."/>
        </authorList>
    </citation>
    <scope>NUCLEOTIDE SEQUENCE [LARGE SCALE GENOMIC DNA]</scope>
    <source>
        <strain evidence="1 2">LMG 24588</strain>
    </source>
</reference>
<dbReference type="RefSeq" id="WP_027306180.1">
    <property type="nucleotide sequence ID" value="NZ_CP020867.1"/>
</dbReference>
<accession>A0A1W6BWD9</accession>
<dbReference type="KEGG" id="ccun:CCUN_0749"/>
<organism evidence="1 2">
    <name type="scientific">Campylobacter cuniculorum DSM 23162 = LMG 24588</name>
    <dbReference type="NCBI Taxonomy" id="1121267"/>
    <lineage>
        <taxon>Bacteria</taxon>
        <taxon>Pseudomonadati</taxon>
        <taxon>Campylobacterota</taxon>
        <taxon>Epsilonproteobacteria</taxon>
        <taxon>Campylobacterales</taxon>
        <taxon>Campylobacteraceae</taxon>
        <taxon>Campylobacter</taxon>
    </lineage>
</organism>
<proteinExistence type="predicted"/>
<sequence>MKILNFFYENHPKFEPNFERKVKISLKNTLIKGPKYCGKKSLILNFLSDFKAEEILFLDLKDLRFEKESLKNLELFLKQNSQIKILCLYNLDFIPNLDSISIPIILSTDKKNFIVPNFTEFELDYLDFEEFISASKKNLPINHLVGLFLQSGRSVFRDNEILRKNFNVLELEILKYLAKNLGKQISIAQLFIEVKNNIKTSKDSLYQSVKDLEDSFMIHSIFHDEKKLRKIYFRDFALKNALCIQKDFKHLFENLILNELFKLKQNFFYNKFFHFYSKDSKIAYISSPTLDLDFIKLRAKKILPKALELGIFHIFFITLSNDESFFEQGVKFEVLPFDKWALGF</sequence>